<reference evidence="2 3" key="1">
    <citation type="journal article" date="2022" name="Nat. Microbiol.">
        <title>The microbiome of a bacterivorous marine choanoflagellate contains a resource-demanding obligate bacterial associate.</title>
        <authorList>
            <person name="Needham D.M."/>
            <person name="Poirier C."/>
            <person name="Bachy C."/>
            <person name="George E.E."/>
            <person name="Wilken S."/>
            <person name="Yung C.C.M."/>
            <person name="Limardo A.J."/>
            <person name="Morando M."/>
            <person name="Sudek L."/>
            <person name="Malmstrom R.R."/>
            <person name="Keeling P.J."/>
            <person name="Santoro A.E."/>
            <person name="Worden A.Z."/>
        </authorList>
    </citation>
    <scope>NUCLEOTIDE SEQUENCE [LARGE SCALE GENOMIC DNA]</scope>
    <source>
        <strain evidence="2 3">Comchoano-1</strain>
    </source>
</reference>
<organism evidence="2 3">
    <name type="scientific">Candidatus Comchoanobacter bicostacola</name>
    <dbReference type="NCBI Taxonomy" id="2919598"/>
    <lineage>
        <taxon>Bacteria</taxon>
        <taxon>Pseudomonadati</taxon>
        <taxon>Pseudomonadota</taxon>
        <taxon>Gammaproteobacteria</taxon>
        <taxon>Candidatus Comchoanobacterales</taxon>
        <taxon>Candidatus Comchoanobacteraceae</taxon>
        <taxon>Candidatus Comchoanobacter</taxon>
    </lineage>
</organism>
<dbReference type="Pfam" id="PF13450">
    <property type="entry name" value="NAD_binding_8"/>
    <property type="match status" value="1"/>
</dbReference>
<protein>
    <submittedName>
        <fullName evidence="2">FAD-dependent oxidoreductase</fullName>
    </submittedName>
</protein>
<dbReference type="InterPro" id="IPR002937">
    <property type="entry name" value="Amino_oxidase"/>
</dbReference>
<proteinExistence type="predicted"/>
<dbReference type="SUPFAM" id="SSF51905">
    <property type="entry name" value="FAD/NAD(P)-binding domain"/>
    <property type="match status" value="1"/>
</dbReference>
<keyword evidence="3" id="KW-1185">Reference proteome</keyword>
<sequence length="323" mass="36514">MPKIAIIGAGLSGLTIGQNLQSIYDVHIFEKSRSLGGRIASKVINDVTFDHGAQFFKANTKEFKAFIQPMIEEGIIQEWHGKFVEFDGNIIRHSRSWSNAPPHYVGSPSMNAIGKYLAQGLNIRKTTKITQIIKDTGWLLVDDQDNAHGPFDWVISTIPAAQAFQIMPANFEHLQDIKSTQMLACFSLMTLSNEHLTLPFDAALVKNQDISWISAQHSKPNRVQKSSLLTHSTNRWAQNNFDLNETEIINHLKTELSYTTGINFANNEHYLHKWRYANVKKQHNTPYFLDRHNKLMACGDWCIQGRIEAAFLSGLHAASAIQE</sequence>
<dbReference type="Proteomes" id="UP001055955">
    <property type="component" value="Chromosome"/>
</dbReference>
<dbReference type="Gene3D" id="3.50.50.60">
    <property type="entry name" value="FAD/NAD(P)-binding domain"/>
    <property type="match status" value="1"/>
</dbReference>
<dbReference type="EMBL" id="CP092900">
    <property type="protein sequence ID" value="UTC24710.1"/>
    <property type="molecule type" value="Genomic_DNA"/>
</dbReference>
<name>A0ABY5DKN1_9GAMM</name>
<dbReference type="PANTHER" id="PTHR16128:SF5">
    <property type="entry name" value="FAD_NAD(P)-BINDING OXIDOREDUCTASE FAMILY PROTEIN"/>
    <property type="match status" value="1"/>
</dbReference>
<dbReference type="PANTHER" id="PTHR16128">
    <property type="entry name" value="FAD/NAD(P)-BINDING OXIDOREDUCTASE FAMILY PROTEIN"/>
    <property type="match status" value="1"/>
</dbReference>
<accession>A0ABY5DKN1</accession>
<evidence type="ECO:0000259" key="1">
    <source>
        <dbReference type="Pfam" id="PF01593"/>
    </source>
</evidence>
<evidence type="ECO:0000313" key="2">
    <source>
        <dbReference type="EMBL" id="UTC24710.1"/>
    </source>
</evidence>
<dbReference type="RefSeq" id="WP_258568495.1">
    <property type="nucleotide sequence ID" value="NZ_CP092900.1"/>
</dbReference>
<gene>
    <name evidence="2" type="ORF">MMH89_00840</name>
</gene>
<feature type="domain" description="Amine oxidase" evidence="1">
    <location>
        <begin position="109"/>
        <end position="321"/>
    </location>
</feature>
<dbReference type="Pfam" id="PF01593">
    <property type="entry name" value="Amino_oxidase"/>
    <property type="match status" value="1"/>
</dbReference>
<evidence type="ECO:0000313" key="3">
    <source>
        <dbReference type="Proteomes" id="UP001055955"/>
    </source>
</evidence>
<dbReference type="Gene3D" id="3.90.660.10">
    <property type="match status" value="1"/>
</dbReference>
<dbReference type="InterPro" id="IPR036188">
    <property type="entry name" value="FAD/NAD-bd_sf"/>
</dbReference>